<comment type="caution">
    <text evidence="2">The sequence shown here is derived from an EMBL/GenBank/DDBJ whole genome shotgun (WGS) entry which is preliminary data.</text>
</comment>
<sequence>MESGRRKKEEEVVGRRRLGAKNRLRPHDQQSALARIDTRLSELSGRQAEANSEPDIDLQNTKNIARSVWKTLMLFSVNVVNDNSAPTCGRPNSGK</sequence>
<keyword evidence="3" id="KW-1185">Reference proteome</keyword>
<dbReference type="AlphaFoldDB" id="A0AAE1AQH7"/>
<organism evidence="2 3">
    <name type="scientific">Elysia crispata</name>
    <name type="common">lettuce slug</name>
    <dbReference type="NCBI Taxonomy" id="231223"/>
    <lineage>
        <taxon>Eukaryota</taxon>
        <taxon>Metazoa</taxon>
        <taxon>Spiralia</taxon>
        <taxon>Lophotrochozoa</taxon>
        <taxon>Mollusca</taxon>
        <taxon>Gastropoda</taxon>
        <taxon>Heterobranchia</taxon>
        <taxon>Euthyneura</taxon>
        <taxon>Panpulmonata</taxon>
        <taxon>Sacoglossa</taxon>
        <taxon>Placobranchoidea</taxon>
        <taxon>Plakobranchidae</taxon>
        <taxon>Elysia</taxon>
    </lineage>
</organism>
<feature type="region of interest" description="Disordered" evidence="1">
    <location>
        <begin position="1"/>
        <end position="28"/>
    </location>
</feature>
<gene>
    <name evidence="2" type="ORF">RRG08_055434</name>
</gene>
<name>A0AAE1AQH7_9GAST</name>
<proteinExistence type="predicted"/>
<feature type="compositionally biased region" description="Basic residues" evidence="1">
    <location>
        <begin position="15"/>
        <end position="24"/>
    </location>
</feature>
<evidence type="ECO:0000256" key="1">
    <source>
        <dbReference type="SAM" id="MobiDB-lite"/>
    </source>
</evidence>
<reference evidence="2" key="1">
    <citation type="journal article" date="2023" name="G3 (Bethesda)">
        <title>A reference genome for the long-term kleptoplast-retaining sea slug Elysia crispata morphotype clarki.</title>
        <authorList>
            <person name="Eastman K.E."/>
            <person name="Pendleton A.L."/>
            <person name="Shaikh M.A."/>
            <person name="Suttiyut T."/>
            <person name="Ogas R."/>
            <person name="Tomko P."/>
            <person name="Gavelis G."/>
            <person name="Widhalm J.R."/>
            <person name="Wisecaver J.H."/>
        </authorList>
    </citation>
    <scope>NUCLEOTIDE SEQUENCE</scope>
    <source>
        <strain evidence="2">ECLA1</strain>
    </source>
</reference>
<protein>
    <submittedName>
        <fullName evidence="2">Uncharacterized protein</fullName>
    </submittedName>
</protein>
<dbReference type="Proteomes" id="UP001283361">
    <property type="component" value="Unassembled WGS sequence"/>
</dbReference>
<accession>A0AAE1AQH7</accession>
<evidence type="ECO:0000313" key="2">
    <source>
        <dbReference type="EMBL" id="KAK3792172.1"/>
    </source>
</evidence>
<dbReference type="EMBL" id="JAWDGP010001389">
    <property type="protein sequence ID" value="KAK3792172.1"/>
    <property type="molecule type" value="Genomic_DNA"/>
</dbReference>
<evidence type="ECO:0000313" key="3">
    <source>
        <dbReference type="Proteomes" id="UP001283361"/>
    </source>
</evidence>